<dbReference type="RefSeq" id="WP_004619585.1">
    <property type="nucleotide sequence ID" value="NZ_ACXX02000007.1"/>
</dbReference>
<reference evidence="1" key="1">
    <citation type="submission" date="2009-07" db="EMBL/GenBank/DDBJ databases">
        <authorList>
            <consortium name="US DOE Joint Genome Institute (JGI-PGF)"/>
            <person name="Lucas S."/>
            <person name="Copeland A."/>
            <person name="Lapidus A."/>
            <person name="Glavina del Rio T."/>
            <person name="Tice H."/>
            <person name="Bruce D."/>
            <person name="Goodwin L."/>
            <person name="Pitluck S."/>
            <person name="Larimer F."/>
            <person name="Land M.L."/>
            <person name="Mouttaki H."/>
            <person name="He Z."/>
            <person name="Zhou J."/>
            <person name="Hemme C.L."/>
        </authorList>
    </citation>
    <scope>NUCLEOTIDE SEQUENCE</scope>
    <source>
        <strain evidence="1">DSM 2782</strain>
    </source>
</reference>
<gene>
    <name evidence="1" type="ORF">Cpap_1824</name>
</gene>
<evidence type="ECO:0000313" key="2">
    <source>
        <dbReference type="Proteomes" id="UP000003860"/>
    </source>
</evidence>
<accession>F1TDJ2</accession>
<dbReference type="EMBL" id="ACXX02000007">
    <property type="protein sequence ID" value="EGD47630.1"/>
    <property type="molecule type" value="Genomic_DNA"/>
</dbReference>
<dbReference type="Proteomes" id="UP000003860">
    <property type="component" value="Unassembled WGS sequence"/>
</dbReference>
<keyword evidence="2" id="KW-1185">Reference proteome</keyword>
<comment type="caution">
    <text evidence="1">The sequence shown here is derived from an EMBL/GenBank/DDBJ whole genome shotgun (WGS) entry which is preliminary data.</text>
</comment>
<evidence type="ECO:0000313" key="1">
    <source>
        <dbReference type="EMBL" id="EGD47630.1"/>
    </source>
</evidence>
<name>F1TDJ2_9FIRM</name>
<proteinExistence type="predicted"/>
<protein>
    <submittedName>
        <fullName evidence="1">Uncharacterized protein</fullName>
    </submittedName>
</protein>
<organism evidence="1 2">
    <name type="scientific">Ruminiclostridium papyrosolvens DSM 2782</name>
    <dbReference type="NCBI Taxonomy" id="588581"/>
    <lineage>
        <taxon>Bacteria</taxon>
        <taxon>Bacillati</taxon>
        <taxon>Bacillota</taxon>
        <taxon>Clostridia</taxon>
        <taxon>Eubacteriales</taxon>
        <taxon>Oscillospiraceae</taxon>
        <taxon>Ruminiclostridium</taxon>
    </lineage>
</organism>
<dbReference type="AlphaFoldDB" id="F1TDJ2"/>
<dbReference type="STRING" id="588581.Cpap_1824"/>
<reference evidence="1" key="2">
    <citation type="submission" date="2011-01" db="EMBL/GenBank/DDBJ databases">
        <title>The Non-contiguous Finished genome of Clostridium papyrosolvens.</title>
        <authorList>
            <person name="Lucas S."/>
            <person name="Copeland A."/>
            <person name="Lapidus A."/>
            <person name="Cheng J.-F."/>
            <person name="Goodwin L."/>
            <person name="Pitluck S."/>
            <person name="Misra M."/>
            <person name="Chertkov O."/>
            <person name="Detter J.C."/>
            <person name="Han C."/>
            <person name="Tapia R."/>
            <person name="Land M."/>
            <person name="Hauser L."/>
            <person name="Kyrpides N."/>
            <person name="Ivanova N."/>
            <person name="Pagani I."/>
            <person name="Mouttaki H."/>
            <person name="He Z."/>
            <person name="Zhou J."/>
            <person name="Hemme C.L."/>
            <person name="Woyke T."/>
        </authorList>
    </citation>
    <scope>NUCLEOTIDE SEQUENCE [LARGE SCALE GENOMIC DNA]</scope>
    <source>
        <strain evidence="1">DSM 2782</strain>
    </source>
</reference>
<sequence>MNTLVEGLLTDDELQKIHEDHVEKVKSEDVNSLGAALGGSTVTFAAGGAAFL</sequence>